<dbReference type="EMBL" id="CM040476">
    <property type="protein sequence ID" value="MCI4392295.1"/>
    <property type="molecule type" value="Genomic_DNA"/>
</dbReference>
<evidence type="ECO:0000313" key="2">
    <source>
        <dbReference type="Proteomes" id="UP000829447"/>
    </source>
</evidence>
<reference evidence="1 2" key="1">
    <citation type="journal article" date="2022" name="bioRxiv">
        <title>An ancient truncated duplication of the anti-Mullerian hormone receptor type 2 gene is a potential conserved master sex determinant in the Pangasiidae catfish family.</title>
        <authorList>
            <person name="Wen M."/>
            <person name="Pan Q."/>
            <person name="Jouanno E."/>
            <person name="Montfort J."/>
            <person name="Zahm M."/>
            <person name="Cabau C."/>
            <person name="Klopp C."/>
            <person name="Iampietro C."/>
            <person name="Roques C."/>
            <person name="Bouchez O."/>
            <person name="Castinel A."/>
            <person name="Donnadieu C."/>
            <person name="Parrinello H."/>
            <person name="Poncet C."/>
            <person name="Belmonte E."/>
            <person name="Gautier V."/>
            <person name="Avarre J.-C."/>
            <person name="Dugue R."/>
            <person name="Gustiano R."/>
            <person name="Ha T.T.T."/>
            <person name="Campet M."/>
            <person name="Sriphairoj K."/>
            <person name="Ribolli J."/>
            <person name="de Almeida F.L."/>
            <person name="Desvignes T."/>
            <person name="Postlethwait J.H."/>
            <person name="Bucao C.F."/>
            <person name="Robinson-Rechavi M."/>
            <person name="Bobe J."/>
            <person name="Herpin A."/>
            <person name="Guiguen Y."/>
        </authorList>
    </citation>
    <scope>NUCLEOTIDE SEQUENCE [LARGE SCALE GENOMIC DNA]</scope>
    <source>
        <strain evidence="1">YG-Dec2019</strain>
    </source>
</reference>
<keyword evidence="2" id="KW-1185">Reference proteome</keyword>
<sequence>MACLDFFRVVCLSACCILRGASEILVLEPSRLVVEYGAKASANCSTYISHNGMGWEASEGPVDMVENVQLLTWTVPTLTHWDIQPICYINLEDGSQAERNLSVTVYKLPDTLSISFKNCPGPVTEGETCRLQCDIQNVAPVRYLKVTWYKQFRMEQTTSFTETTITPVNKSISCMIQPSRNDDGAKYWCEAKLELGPDGPQPPPTKKSDPVSITVHYKPVFSNDTEIIEAGDGEITLNCTARANPPSEYTWETPYQEKAVKLSAPSLSVSRSGNYTCTASNQYGKAKKLFIIKPKYRDNTTLWTILVVGLLIAALLITVYIIKKRYTPCKRSANQSKSPSPAVQREEGEELVSPVK</sequence>
<accession>A0ACC5XP05</accession>
<gene>
    <name evidence="1" type="ORF">PGIGA_G00144330</name>
</gene>
<evidence type="ECO:0000313" key="1">
    <source>
        <dbReference type="EMBL" id="MCI4392295.1"/>
    </source>
</evidence>
<organism evidence="1 2">
    <name type="scientific">Pangasianodon gigas</name>
    <name type="common">Mekong giant catfish</name>
    <name type="synonym">Pangasius gigas</name>
    <dbReference type="NCBI Taxonomy" id="30993"/>
    <lineage>
        <taxon>Eukaryota</taxon>
        <taxon>Metazoa</taxon>
        <taxon>Chordata</taxon>
        <taxon>Craniata</taxon>
        <taxon>Vertebrata</taxon>
        <taxon>Euteleostomi</taxon>
        <taxon>Actinopterygii</taxon>
        <taxon>Neopterygii</taxon>
        <taxon>Teleostei</taxon>
        <taxon>Ostariophysi</taxon>
        <taxon>Siluriformes</taxon>
        <taxon>Pangasiidae</taxon>
        <taxon>Pangasianodon</taxon>
    </lineage>
</organism>
<name>A0ACC5XP05_PANGG</name>
<proteinExistence type="predicted"/>
<dbReference type="Proteomes" id="UP000829447">
    <property type="component" value="Linkage Group LG23"/>
</dbReference>
<protein>
    <submittedName>
        <fullName evidence="1">Uncharacterized protein</fullName>
    </submittedName>
</protein>
<comment type="caution">
    <text evidence="1">The sequence shown here is derived from an EMBL/GenBank/DDBJ whole genome shotgun (WGS) entry which is preliminary data.</text>
</comment>